<gene>
    <name evidence="1" type="ORF">Vbra_22123</name>
</gene>
<organism evidence="1 2">
    <name type="scientific">Vitrella brassicaformis (strain CCMP3155)</name>
    <dbReference type="NCBI Taxonomy" id="1169540"/>
    <lineage>
        <taxon>Eukaryota</taxon>
        <taxon>Sar</taxon>
        <taxon>Alveolata</taxon>
        <taxon>Colpodellida</taxon>
        <taxon>Vitrellaceae</taxon>
        <taxon>Vitrella</taxon>
    </lineage>
</organism>
<dbReference type="InParanoid" id="A0A0G4GCZ6"/>
<dbReference type="EMBL" id="CDMY01000624">
    <property type="protein sequence ID" value="CEM26737.1"/>
    <property type="molecule type" value="Genomic_DNA"/>
</dbReference>
<name>A0A0G4GCZ6_VITBC</name>
<accession>A0A0G4GCZ6</accession>
<keyword evidence="2" id="KW-1185">Reference proteome</keyword>
<sequence>MSDSLSNAAQNAVLDGIKSFWQNGQPIASRHQRTEAGSLVVPPLFSFNTLSLRNFSNQVEGLSGACVPTWCAKQAKALRKEIPPQQLARFDSAVDALKDMLNEDIRLIGRRGTKIMNASFAYATPNGSASGYMLRIVRQADDDYDVTVQAISFSCEKPPTYRFWTTTTHEKNLFFESSESQVHKEMLNTPITLQEVGALFATVVGMGSGAGQQGLTAEEWAVTALQNGQQ</sequence>
<evidence type="ECO:0000313" key="1">
    <source>
        <dbReference type="EMBL" id="CEM26737.1"/>
    </source>
</evidence>
<dbReference type="Proteomes" id="UP000041254">
    <property type="component" value="Unassembled WGS sequence"/>
</dbReference>
<protein>
    <submittedName>
        <fullName evidence="1">Uncharacterized protein</fullName>
    </submittedName>
</protein>
<dbReference type="VEuPathDB" id="CryptoDB:Vbra_22123"/>
<evidence type="ECO:0000313" key="2">
    <source>
        <dbReference type="Proteomes" id="UP000041254"/>
    </source>
</evidence>
<proteinExistence type="predicted"/>
<dbReference type="AlphaFoldDB" id="A0A0G4GCZ6"/>
<reference evidence="1 2" key="1">
    <citation type="submission" date="2014-11" db="EMBL/GenBank/DDBJ databases">
        <authorList>
            <person name="Zhu J."/>
            <person name="Qi W."/>
            <person name="Song R."/>
        </authorList>
    </citation>
    <scope>NUCLEOTIDE SEQUENCE [LARGE SCALE GENOMIC DNA]</scope>
</reference>